<accession>A0A1W1BK39</accession>
<gene>
    <name evidence="1" type="ORF">MNB_SM-4-402</name>
</gene>
<organism evidence="1">
    <name type="scientific">hydrothermal vent metagenome</name>
    <dbReference type="NCBI Taxonomy" id="652676"/>
    <lineage>
        <taxon>unclassified sequences</taxon>
        <taxon>metagenomes</taxon>
        <taxon>ecological metagenomes</taxon>
    </lineage>
</organism>
<protein>
    <submittedName>
        <fullName evidence="1">Uncharacterized protein</fullName>
    </submittedName>
</protein>
<dbReference type="AlphaFoldDB" id="A0A1W1BK39"/>
<sequence length="139" mass="15860">MAGIHFSFDNFKELISLNMGISARLDENRAESFTLLYCNFEGIAPDVVDASLAEILRTSDSIVHDGSDYFFVLPYTDKYGAEIVQKMFDDFFAKHLDAFLLAYPSDGEDAVSLMSNMQDSTSRFLKHDLHCLDRFTRNY</sequence>
<reference evidence="1" key="1">
    <citation type="submission" date="2016-10" db="EMBL/GenBank/DDBJ databases">
        <authorList>
            <person name="de Groot N.N."/>
        </authorList>
    </citation>
    <scope>NUCLEOTIDE SEQUENCE</scope>
</reference>
<name>A0A1W1BK39_9ZZZZ</name>
<evidence type="ECO:0000313" key="1">
    <source>
        <dbReference type="EMBL" id="SFV53841.1"/>
    </source>
</evidence>
<dbReference type="EMBL" id="FPHF01000026">
    <property type="protein sequence ID" value="SFV53841.1"/>
    <property type="molecule type" value="Genomic_DNA"/>
</dbReference>
<proteinExistence type="predicted"/>